<keyword evidence="2" id="KW-1185">Reference proteome</keyword>
<gene>
    <name evidence="1" type="ordered locus">SGRA_0042</name>
</gene>
<protein>
    <submittedName>
        <fullName evidence="1">Uncharacterized protein</fullName>
    </submittedName>
</protein>
<reference evidence="1 2" key="1">
    <citation type="journal article" date="2012" name="Stand. Genomic Sci.">
        <title>Complete genome sequencing and analysis of Saprospira grandis str. Lewin, a predatory marine bacterium.</title>
        <authorList>
            <person name="Saw J.H."/>
            <person name="Yuryev A."/>
            <person name="Kanbe M."/>
            <person name="Hou S."/>
            <person name="Young A.G."/>
            <person name="Aizawa S."/>
            <person name="Alam M."/>
        </authorList>
    </citation>
    <scope>NUCLEOTIDE SEQUENCE [LARGE SCALE GENOMIC DNA]</scope>
    <source>
        <strain evidence="1 2">Lewin</strain>
    </source>
</reference>
<dbReference type="AlphaFoldDB" id="H6L4A8"/>
<sequence length="479" mass="55937">MKTPSSDLFRMIQAMSSAEKRYFKKDSRDSHTSHLFDLINEQEEYDEEQIKRRLRDASFAKNLKVHKNRLQQLLLKSLRAYHEEKTGRSKVRVLLDNSEILIQKQLYDLAISQLDKASNLAEEFEEYELLLECRSLQARLGQAYRKVKPPFLALQETAALLHNYSQYALVNEELSRMMNAPSSPLEAKSRARKMQRLVEEQILDKDYQPASSKAMRSWWQSQALLAKAKGRDEEALAHSQAALDSMEERPKLIQAQAAAYLKLLMNHFSFSLGLKGEEALWLEFEKAEAHCKKHKFLYPRLLHLHLLFLFYWQERLEDVQMAQFLKERSLPLIKRYGLEQQAILGQLLSLALSPLYKGRHFGELQHCMQLLQGLELPNLRAKTIDLIVYWESFRAGKLKGQLAEVEQDLKGLGRQANRYPFYEKNLKLLLQLGDLSEEGQLDLLALYAQQLQALPKDAIWQEWNQLLPLTDYWEAFLKN</sequence>
<accession>H6L4A8</accession>
<dbReference type="OrthoDB" id="714416at2"/>
<dbReference type="Proteomes" id="UP000007519">
    <property type="component" value="Chromosome"/>
</dbReference>
<dbReference type="RefSeq" id="WP_014373039.1">
    <property type="nucleotide sequence ID" value="NC_016940.1"/>
</dbReference>
<evidence type="ECO:0000313" key="1">
    <source>
        <dbReference type="EMBL" id="AFC22787.1"/>
    </source>
</evidence>
<dbReference type="STRING" id="984262.SGRA_0042"/>
<name>H6L4A8_SAPGL</name>
<dbReference type="EMBL" id="CP002831">
    <property type="protein sequence ID" value="AFC22787.1"/>
    <property type="molecule type" value="Genomic_DNA"/>
</dbReference>
<organism evidence="1 2">
    <name type="scientific">Saprospira grandis (strain Lewin)</name>
    <dbReference type="NCBI Taxonomy" id="984262"/>
    <lineage>
        <taxon>Bacteria</taxon>
        <taxon>Pseudomonadati</taxon>
        <taxon>Bacteroidota</taxon>
        <taxon>Saprospiria</taxon>
        <taxon>Saprospirales</taxon>
        <taxon>Saprospiraceae</taxon>
        <taxon>Saprospira</taxon>
    </lineage>
</organism>
<evidence type="ECO:0000313" key="2">
    <source>
        <dbReference type="Proteomes" id="UP000007519"/>
    </source>
</evidence>
<dbReference type="KEGG" id="sgn:SGRA_0042"/>
<dbReference type="HOGENOM" id="CLU_569711_0_0_10"/>
<proteinExistence type="predicted"/>